<reference evidence="1 2" key="1">
    <citation type="journal article" date="2018" name="Mol. Ecol.">
        <title>The obligate alkalophilic soda-lake fungus Sodiomyces alkalinus has shifted to a protein diet.</title>
        <authorList>
            <person name="Grum-Grzhimaylo A.A."/>
            <person name="Falkoski D.L."/>
            <person name="van den Heuvel J."/>
            <person name="Valero-Jimenez C.A."/>
            <person name="Min B."/>
            <person name="Choi I.G."/>
            <person name="Lipzen A."/>
            <person name="Daum C.G."/>
            <person name="Aanen D.K."/>
            <person name="Tsang A."/>
            <person name="Henrissat B."/>
            <person name="Bilanenko E.N."/>
            <person name="de Vries R.P."/>
            <person name="van Kan J.A.L."/>
            <person name="Grigoriev I.V."/>
            <person name="Debets A.J.M."/>
        </authorList>
    </citation>
    <scope>NUCLEOTIDE SEQUENCE [LARGE SCALE GENOMIC DNA]</scope>
    <source>
        <strain evidence="1 2">F11</strain>
    </source>
</reference>
<gene>
    <name evidence="1" type="ORF">SODALDRAFT_326212</name>
</gene>
<proteinExistence type="predicted"/>
<evidence type="ECO:0000313" key="2">
    <source>
        <dbReference type="Proteomes" id="UP000272025"/>
    </source>
</evidence>
<sequence length="77" mass="8808">MTLSINHGPISNLRSRRSSQIFPRRSKRRLKKVVYLVCVDCVFIWTRDNGRNGKQLGKSEGIGIRSRVGFATEKKGF</sequence>
<dbReference type="EMBL" id="ML119051">
    <property type="protein sequence ID" value="ROT42046.1"/>
    <property type="molecule type" value="Genomic_DNA"/>
</dbReference>
<organism evidence="1 2">
    <name type="scientific">Sodiomyces alkalinus (strain CBS 110278 / VKM F-3762 / F11)</name>
    <name type="common">Alkaliphilic filamentous fungus</name>
    <dbReference type="NCBI Taxonomy" id="1314773"/>
    <lineage>
        <taxon>Eukaryota</taxon>
        <taxon>Fungi</taxon>
        <taxon>Dikarya</taxon>
        <taxon>Ascomycota</taxon>
        <taxon>Pezizomycotina</taxon>
        <taxon>Sordariomycetes</taxon>
        <taxon>Hypocreomycetidae</taxon>
        <taxon>Glomerellales</taxon>
        <taxon>Plectosphaerellaceae</taxon>
        <taxon>Sodiomyces</taxon>
    </lineage>
</organism>
<dbReference type="Proteomes" id="UP000272025">
    <property type="component" value="Unassembled WGS sequence"/>
</dbReference>
<accession>A0A3N2Q5R8</accession>
<dbReference type="AlphaFoldDB" id="A0A3N2Q5R8"/>
<dbReference type="GeneID" id="39578592"/>
<protein>
    <submittedName>
        <fullName evidence="1">Uncharacterized protein</fullName>
    </submittedName>
</protein>
<evidence type="ECO:0000313" key="1">
    <source>
        <dbReference type="EMBL" id="ROT42046.1"/>
    </source>
</evidence>
<dbReference type="RefSeq" id="XP_028469852.1">
    <property type="nucleotide sequence ID" value="XM_028610114.1"/>
</dbReference>
<keyword evidence="2" id="KW-1185">Reference proteome</keyword>
<name>A0A3N2Q5R8_SODAK</name>